<reference evidence="9" key="1">
    <citation type="journal article" date="2016" name="Proc. Natl. Acad. Sci. U.S.A.">
        <title>Comparative genomics of biotechnologically important yeasts.</title>
        <authorList>
            <person name="Riley R."/>
            <person name="Haridas S."/>
            <person name="Wolfe K.H."/>
            <person name="Lopes M.R."/>
            <person name="Hittinger C.T."/>
            <person name="Goeker M."/>
            <person name="Salamov A.A."/>
            <person name="Wisecaver J.H."/>
            <person name="Long T.M."/>
            <person name="Calvey C.H."/>
            <person name="Aerts A.L."/>
            <person name="Barry K.W."/>
            <person name="Choi C."/>
            <person name="Clum A."/>
            <person name="Coughlan A.Y."/>
            <person name="Deshpande S."/>
            <person name="Douglass A.P."/>
            <person name="Hanson S.J."/>
            <person name="Klenk H.-P."/>
            <person name="LaButti K.M."/>
            <person name="Lapidus A."/>
            <person name="Lindquist E.A."/>
            <person name="Lipzen A.M."/>
            <person name="Meier-Kolthoff J.P."/>
            <person name="Ohm R.A."/>
            <person name="Otillar R.P."/>
            <person name="Pangilinan J.L."/>
            <person name="Peng Y."/>
            <person name="Rokas A."/>
            <person name="Rosa C.A."/>
            <person name="Scheuner C."/>
            <person name="Sibirny A.A."/>
            <person name="Slot J.C."/>
            <person name="Stielow J.B."/>
            <person name="Sun H."/>
            <person name="Kurtzman C.P."/>
            <person name="Blackwell M."/>
            <person name="Grigoriev I.V."/>
            <person name="Jeffries T.W."/>
        </authorList>
    </citation>
    <scope>NUCLEOTIDE SEQUENCE [LARGE SCALE GENOMIC DNA]</scope>
    <source>
        <strain evidence="9">NRRL Y-1626</strain>
    </source>
</reference>
<evidence type="ECO:0000256" key="6">
    <source>
        <dbReference type="SAM" id="MobiDB-lite"/>
    </source>
</evidence>
<protein>
    <recommendedName>
        <fullName evidence="4">DNA polymerase epsilon subunit D</fullName>
    </recommendedName>
    <alternativeName>
        <fullName evidence="5">DNA polymerase II subunit D</fullName>
    </alternativeName>
</protein>
<evidence type="ECO:0000256" key="4">
    <source>
        <dbReference type="ARBA" id="ARBA00039775"/>
    </source>
</evidence>
<dbReference type="GO" id="GO:0006272">
    <property type="term" value="P:leading strand elongation"/>
    <property type="evidence" value="ECO:0007669"/>
    <property type="project" value="TreeGrafter"/>
</dbReference>
<dbReference type="EMBL" id="LXPE01000010">
    <property type="protein sequence ID" value="OBA27263.1"/>
    <property type="molecule type" value="Genomic_DNA"/>
</dbReference>
<dbReference type="Gene3D" id="1.10.20.10">
    <property type="entry name" value="Histone, subunit A"/>
    <property type="match status" value="1"/>
</dbReference>
<gene>
    <name evidence="8" type="ORF">HANVADRAFT_2095</name>
</gene>
<dbReference type="Proteomes" id="UP000092321">
    <property type="component" value="Unassembled WGS sequence"/>
</dbReference>
<evidence type="ECO:0000256" key="2">
    <source>
        <dbReference type="ARBA" id="ARBA00022705"/>
    </source>
</evidence>
<dbReference type="GO" id="GO:0031490">
    <property type="term" value="F:chromatin DNA binding"/>
    <property type="evidence" value="ECO:0007669"/>
    <property type="project" value="TreeGrafter"/>
</dbReference>
<evidence type="ECO:0000313" key="9">
    <source>
        <dbReference type="Proteomes" id="UP000092321"/>
    </source>
</evidence>
<accession>A0A1B7TEV2</accession>
<dbReference type="PANTHER" id="PTHR46172">
    <property type="entry name" value="DNA POLYMERASE EPSILON SUBUNIT 3"/>
    <property type="match status" value="1"/>
</dbReference>
<comment type="caution">
    <text evidence="8">The sequence shown here is derived from an EMBL/GenBank/DDBJ whole genome shotgun (WGS) entry which is preliminary data.</text>
</comment>
<keyword evidence="2" id="KW-0235">DNA replication</keyword>
<dbReference type="GO" id="GO:0008623">
    <property type="term" value="C:CHRAC"/>
    <property type="evidence" value="ECO:0007669"/>
    <property type="project" value="TreeGrafter"/>
</dbReference>
<keyword evidence="3" id="KW-0539">Nucleus</keyword>
<organism evidence="8 9">
    <name type="scientific">Hanseniaspora valbyensis NRRL Y-1626</name>
    <dbReference type="NCBI Taxonomy" id="766949"/>
    <lineage>
        <taxon>Eukaryota</taxon>
        <taxon>Fungi</taxon>
        <taxon>Dikarya</taxon>
        <taxon>Ascomycota</taxon>
        <taxon>Saccharomycotina</taxon>
        <taxon>Saccharomycetes</taxon>
        <taxon>Saccharomycodales</taxon>
        <taxon>Saccharomycodaceae</taxon>
        <taxon>Hanseniaspora</taxon>
    </lineage>
</organism>
<feature type="compositionally biased region" description="Basic and acidic residues" evidence="6">
    <location>
        <begin position="99"/>
        <end position="133"/>
    </location>
</feature>
<dbReference type="SUPFAM" id="SSF47113">
    <property type="entry name" value="Histone-fold"/>
    <property type="match status" value="1"/>
</dbReference>
<evidence type="ECO:0000256" key="5">
    <source>
        <dbReference type="ARBA" id="ARBA00042096"/>
    </source>
</evidence>
<evidence type="ECO:0000256" key="1">
    <source>
        <dbReference type="ARBA" id="ARBA00004123"/>
    </source>
</evidence>
<dbReference type="GO" id="GO:0031507">
    <property type="term" value="P:heterochromatin formation"/>
    <property type="evidence" value="ECO:0007669"/>
    <property type="project" value="TreeGrafter"/>
</dbReference>
<dbReference type="GO" id="GO:0046982">
    <property type="term" value="F:protein heterodimerization activity"/>
    <property type="evidence" value="ECO:0007669"/>
    <property type="project" value="InterPro"/>
</dbReference>
<dbReference type="GO" id="GO:0006974">
    <property type="term" value="P:DNA damage response"/>
    <property type="evidence" value="ECO:0007669"/>
    <property type="project" value="TreeGrafter"/>
</dbReference>
<dbReference type="CDD" id="cd22928">
    <property type="entry name" value="HFD_POLE3_DPB4"/>
    <property type="match status" value="1"/>
</dbReference>
<dbReference type="AlphaFoldDB" id="A0A1B7TEV2"/>
<proteinExistence type="predicted"/>
<feature type="domain" description="Transcription factor CBF/NF-Y/archaeal histone" evidence="7">
    <location>
        <begin position="16"/>
        <end position="79"/>
    </location>
</feature>
<feature type="region of interest" description="Disordered" evidence="6">
    <location>
        <begin position="99"/>
        <end position="146"/>
    </location>
</feature>
<name>A0A1B7TEV2_9ASCO</name>
<comment type="subcellular location">
    <subcellularLocation>
        <location evidence="1">Nucleus</location>
    </subcellularLocation>
</comment>
<dbReference type="InterPro" id="IPR051377">
    <property type="entry name" value="DNA_Pol-Epsilon_Subunit"/>
</dbReference>
<dbReference type="PANTHER" id="PTHR46172:SF1">
    <property type="entry name" value="DNA POLYMERASE EPSILON SUBUNIT 3"/>
    <property type="match status" value="1"/>
</dbReference>
<dbReference type="InterPro" id="IPR009072">
    <property type="entry name" value="Histone-fold"/>
</dbReference>
<sequence length="146" mass="16925">MSDKNVDQESDDSMILFPKATILRIAKKNHPGLLINKDAQEALQHSATLYLNYIYSLARMSAVSHNRRNISLEDILEALDSNGLDALDLKESTREQLERYDLAERNKRQKNGLDKVEKPLEEEQTEETEKEKEETEMEKDETETEE</sequence>
<feature type="compositionally biased region" description="Acidic residues" evidence="6">
    <location>
        <begin position="134"/>
        <end position="146"/>
    </location>
</feature>
<dbReference type="GO" id="GO:0008622">
    <property type="term" value="C:epsilon DNA polymerase complex"/>
    <property type="evidence" value="ECO:0007669"/>
    <property type="project" value="TreeGrafter"/>
</dbReference>
<evidence type="ECO:0000313" key="8">
    <source>
        <dbReference type="EMBL" id="OBA27263.1"/>
    </source>
</evidence>
<dbReference type="OrthoDB" id="1707486at2759"/>
<evidence type="ECO:0000259" key="7">
    <source>
        <dbReference type="Pfam" id="PF00808"/>
    </source>
</evidence>
<dbReference type="Pfam" id="PF00808">
    <property type="entry name" value="CBFD_NFYB_HMF"/>
    <property type="match status" value="1"/>
</dbReference>
<dbReference type="InterPro" id="IPR003958">
    <property type="entry name" value="CBFA_NFYB_domain"/>
</dbReference>
<keyword evidence="9" id="KW-1185">Reference proteome</keyword>
<evidence type="ECO:0000256" key="3">
    <source>
        <dbReference type="ARBA" id="ARBA00023242"/>
    </source>
</evidence>